<organism evidence="1">
    <name type="scientific">Triticum aestivum</name>
    <name type="common">Wheat</name>
    <dbReference type="NCBI Taxonomy" id="4565"/>
    <lineage>
        <taxon>Eukaryota</taxon>
        <taxon>Viridiplantae</taxon>
        <taxon>Streptophyta</taxon>
        <taxon>Embryophyta</taxon>
        <taxon>Tracheophyta</taxon>
        <taxon>Spermatophyta</taxon>
        <taxon>Magnoliopsida</taxon>
        <taxon>Liliopsida</taxon>
        <taxon>Poales</taxon>
        <taxon>Poaceae</taxon>
        <taxon>BOP clade</taxon>
        <taxon>Pooideae</taxon>
        <taxon>Triticodae</taxon>
        <taxon>Triticeae</taxon>
        <taxon>Triticinae</taxon>
        <taxon>Triticum</taxon>
    </lineage>
</organism>
<gene>
    <name evidence="1" type="ORF">TRAES_3BF057300020CFD_c1</name>
</gene>
<dbReference type="EMBL" id="HG670306">
    <property type="protein sequence ID" value="CDM85591.1"/>
    <property type="molecule type" value="Genomic_DNA"/>
</dbReference>
<accession>A0A077S6R1</accession>
<proteinExistence type="predicted"/>
<sequence length="178" mass="19134">MVAAVPRLPCSCVGNSGTRVEPPLARHGRLTAVRVVDPVSRPRGRRDPVVVGGRRRLLRRSVCAIWRLPSSPVRRAGQPGRATLPLGRRFSTGGVAGGGDLVRAKSLAGHDWPTDGDACGRRFPPWRHRYGLISSLHLSLGFLGESPNSVGWRRRSRRRSLLEGAALGTLGLGGACGW</sequence>
<reference evidence="1" key="1">
    <citation type="journal article" date="2014" name="Science">
        <title>Structural and functional partitioning of bread wheat chromosome 3B.</title>
        <authorList>
            <person name="Choulet F."/>
            <person name="Alberti A."/>
            <person name="Theil S."/>
            <person name="Glover N."/>
            <person name="Barbe V."/>
            <person name="Daron J."/>
            <person name="Pingault L."/>
            <person name="Sourdille P."/>
            <person name="Couloux A."/>
            <person name="Paux E."/>
            <person name="Leroy P."/>
            <person name="Mangenot S."/>
            <person name="Guilhot N."/>
            <person name="Le Gouis J."/>
            <person name="Balfourier F."/>
            <person name="Alaux M."/>
            <person name="Jamilloux V."/>
            <person name="Poulain J."/>
            <person name="Durand C."/>
            <person name="Bellec A."/>
            <person name="Gaspin C."/>
            <person name="Safar J."/>
            <person name="Dolezel J."/>
            <person name="Rogers J."/>
            <person name="Vandepoele K."/>
            <person name="Aury J.M."/>
            <person name="Mayer K."/>
            <person name="Berges H."/>
            <person name="Quesneville H."/>
            <person name="Wincker P."/>
            <person name="Feuillet C."/>
        </authorList>
    </citation>
    <scope>NUCLEOTIDE SEQUENCE</scope>
</reference>
<name>A0A077S6R1_WHEAT</name>
<protein>
    <submittedName>
        <fullName evidence="1">Uncharacterized protein</fullName>
    </submittedName>
</protein>
<dbReference type="AlphaFoldDB" id="A0A077S6R1"/>
<evidence type="ECO:0000313" key="1">
    <source>
        <dbReference type="EMBL" id="CDM85591.1"/>
    </source>
</evidence>
<dbReference type="HOGENOM" id="CLU_1513208_0_0_1"/>